<sequence length="139" mass="15531">MPSKRTTKSNDSAVAEQILADQEKKKKEKEKKFLAAAKKRIDTEVAAAADDFNSSLSAVNDTFNNFVQQYAQCEDEIRLLWTRVEAEQKKMLHLAQARHALNVQADHDRQEGQIAGLAKMSEACKETQSLIELIDPSAA</sequence>
<accession>A0A550CEU8</accession>
<reference evidence="2 3" key="1">
    <citation type="journal article" date="2019" name="New Phytol.">
        <title>Comparative genomics reveals unique wood-decay strategies and fruiting body development in the Schizophyllaceae.</title>
        <authorList>
            <person name="Almasi E."/>
            <person name="Sahu N."/>
            <person name="Krizsan K."/>
            <person name="Balint B."/>
            <person name="Kovacs G.M."/>
            <person name="Kiss B."/>
            <person name="Cseklye J."/>
            <person name="Drula E."/>
            <person name="Henrissat B."/>
            <person name="Nagy I."/>
            <person name="Chovatia M."/>
            <person name="Adam C."/>
            <person name="LaButti K."/>
            <person name="Lipzen A."/>
            <person name="Riley R."/>
            <person name="Grigoriev I.V."/>
            <person name="Nagy L.G."/>
        </authorList>
    </citation>
    <scope>NUCLEOTIDE SEQUENCE [LARGE SCALE GENOMIC DNA]</scope>
    <source>
        <strain evidence="2 3">NL-1724</strain>
    </source>
</reference>
<proteinExistence type="predicted"/>
<evidence type="ECO:0000313" key="3">
    <source>
        <dbReference type="Proteomes" id="UP000320762"/>
    </source>
</evidence>
<dbReference type="EMBL" id="VDMD01000010">
    <property type="protein sequence ID" value="TRM63335.1"/>
    <property type="molecule type" value="Genomic_DNA"/>
</dbReference>
<protein>
    <submittedName>
        <fullName evidence="2">Uncharacterized protein</fullName>
    </submittedName>
</protein>
<feature type="region of interest" description="Disordered" evidence="1">
    <location>
        <begin position="1"/>
        <end position="22"/>
    </location>
</feature>
<evidence type="ECO:0000313" key="2">
    <source>
        <dbReference type="EMBL" id="TRM63335.1"/>
    </source>
</evidence>
<name>A0A550CEU8_9AGAR</name>
<dbReference type="AlphaFoldDB" id="A0A550CEU8"/>
<gene>
    <name evidence="2" type="ORF">BD626DRAFT_36937</name>
</gene>
<keyword evidence="3" id="KW-1185">Reference proteome</keyword>
<organism evidence="2 3">
    <name type="scientific">Schizophyllum amplum</name>
    <dbReference type="NCBI Taxonomy" id="97359"/>
    <lineage>
        <taxon>Eukaryota</taxon>
        <taxon>Fungi</taxon>
        <taxon>Dikarya</taxon>
        <taxon>Basidiomycota</taxon>
        <taxon>Agaricomycotina</taxon>
        <taxon>Agaricomycetes</taxon>
        <taxon>Agaricomycetidae</taxon>
        <taxon>Agaricales</taxon>
        <taxon>Schizophyllaceae</taxon>
        <taxon>Schizophyllum</taxon>
    </lineage>
</organism>
<comment type="caution">
    <text evidence="2">The sequence shown here is derived from an EMBL/GenBank/DDBJ whole genome shotgun (WGS) entry which is preliminary data.</text>
</comment>
<evidence type="ECO:0000256" key="1">
    <source>
        <dbReference type="SAM" id="MobiDB-lite"/>
    </source>
</evidence>
<dbReference type="OrthoDB" id="3235454at2759"/>
<dbReference type="Proteomes" id="UP000320762">
    <property type="component" value="Unassembled WGS sequence"/>
</dbReference>